<feature type="region of interest" description="Disordered" evidence="1">
    <location>
        <begin position="140"/>
        <end position="182"/>
    </location>
</feature>
<sequence>MTDTQSLEEGVKRVLLEFKIQKRSFRKQNLSANLEGNHKSINGKRFEQGEKVWLGTIVGMIRENTSKKSLREQSEQWLENKISFPSTLGYQLVDSPIILEAMIEGFLVRRIYVDGGSFSEVMYEHCFRNLGAKTRAKLKESRMPLGTTSTSREESQGKTKEEGEIEDTVQPTPNPPENDTLTYEKIKGKDEHPERFRLIDIIRKHANAFTWTLTDMTRIPRFIAEHELKTYPHIEPRVQRNHRIAPDKRKVIKKEVAEWLKTGIVRKVRYPTWVANPVLVKKSDDS</sequence>
<dbReference type="GO" id="GO:0003964">
    <property type="term" value="F:RNA-directed DNA polymerase activity"/>
    <property type="evidence" value="ECO:0007669"/>
    <property type="project" value="UniProtKB-KW"/>
</dbReference>
<gene>
    <name evidence="2" type="ORF">Tci_047866</name>
</gene>
<reference evidence="2" key="1">
    <citation type="journal article" date="2019" name="Sci. Rep.">
        <title>Draft genome of Tanacetum cinerariifolium, the natural source of mosquito coil.</title>
        <authorList>
            <person name="Yamashiro T."/>
            <person name="Shiraishi A."/>
            <person name="Satake H."/>
            <person name="Nakayama K."/>
        </authorList>
    </citation>
    <scope>NUCLEOTIDE SEQUENCE</scope>
</reference>
<dbReference type="AlphaFoldDB" id="A0A6L2MPK1"/>
<dbReference type="EMBL" id="BKCJ010007171">
    <property type="protein sequence ID" value="GEU75888.1"/>
    <property type="molecule type" value="Genomic_DNA"/>
</dbReference>
<proteinExistence type="predicted"/>
<keyword evidence="2" id="KW-0548">Nucleotidyltransferase</keyword>
<protein>
    <submittedName>
        <fullName evidence="2">Reverse transcriptase domain-containing protein</fullName>
    </submittedName>
</protein>
<keyword evidence="2" id="KW-0808">Transferase</keyword>
<dbReference type="Gene3D" id="3.10.10.10">
    <property type="entry name" value="HIV Type 1 Reverse Transcriptase, subunit A, domain 1"/>
    <property type="match status" value="1"/>
</dbReference>
<name>A0A6L2MPK1_TANCI</name>
<keyword evidence="2" id="KW-0695">RNA-directed DNA polymerase</keyword>
<evidence type="ECO:0000256" key="1">
    <source>
        <dbReference type="SAM" id="MobiDB-lite"/>
    </source>
</evidence>
<organism evidence="2">
    <name type="scientific">Tanacetum cinerariifolium</name>
    <name type="common">Dalmatian daisy</name>
    <name type="synonym">Chrysanthemum cinerariifolium</name>
    <dbReference type="NCBI Taxonomy" id="118510"/>
    <lineage>
        <taxon>Eukaryota</taxon>
        <taxon>Viridiplantae</taxon>
        <taxon>Streptophyta</taxon>
        <taxon>Embryophyta</taxon>
        <taxon>Tracheophyta</taxon>
        <taxon>Spermatophyta</taxon>
        <taxon>Magnoliopsida</taxon>
        <taxon>eudicotyledons</taxon>
        <taxon>Gunneridae</taxon>
        <taxon>Pentapetalae</taxon>
        <taxon>asterids</taxon>
        <taxon>campanulids</taxon>
        <taxon>Asterales</taxon>
        <taxon>Asteraceae</taxon>
        <taxon>Asteroideae</taxon>
        <taxon>Anthemideae</taxon>
        <taxon>Anthemidinae</taxon>
        <taxon>Tanacetum</taxon>
    </lineage>
</organism>
<dbReference type="SUPFAM" id="SSF56672">
    <property type="entry name" value="DNA/RNA polymerases"/>
    <property type="match status" value="1"/>
</dbReference>
<comment type="caution">
    <text evidence="2">The sequence shown here is derived from an EMBL/GenBank/DDBJ whole genome shotgun (WGS) entry which is preliminary data.</text>
</comment>
<dbReference type="InterPro" id="IPR043502">
    <property type="entry name" value="DNA/RNA_pol_sf"/>
</dbReference>
<feature type="compositionally biased region" description="Basic and acidic residues" evidence="1">
    <location>
        <begin position="151"/>
        <end position="162"/>
    </location>
</feature>
<accession>A0A6L2MPK1</accession>
<evidence type="ECO:0000313" key="2">
    <source>
        <dbReference type="EMBL" id="GEU75888.1"/>
    </source>
</evidence>